<reference evidence="1" key="2">
    <citation type="submission" date="2020-11" db="EMBL/GenBank/DDBJ databases">
        <authorList>
            <person name="McCartney M.A."/>
            <person name="Auch B."/>
            <person name="Kono T."/>
            <person name="Mallez S."/>
            <person name="Becker A."/>
            <person name="Gohl D.M."/>
            <person name="Silverstein K.A.T."/>
            <person name="Koren S."/>
            <person name="Bechman K.B."/>
            <person name="Herman A."/>
            <person name="Abrahante J.E."/>
            <person name="Garbe J."/>
        </authorList>
    </citation>
    <scope>NUCLEOTIDE SEQUENCE</scope>
    <source>
        <strain evidence="1">Duluth1</strain>
        <tissue evidence="1">Whole animal</tissue>
    </source>
</reference>
<dbReference type="AlphaFoldDB" id="A0A9D4JWF3"/>
<keyword evidence="2" id="KW-1185">Reference proteome</keyword>
<evidence type="ECO:0000313" key="2">
    <source>
        <dbReference type="Proteomes" id="UP000828390"/>
    </source>
</evidence>
<accession>A0A9D4JWF3</accession>
<protein>
    <submittedName>
        <fullName evidence="1">Uncharacterized protein</fullName>
    </submittedName>
</protein>
<gene>
    <name evidence="1" type="ORF">DPMN_124686</name>
</gene>
<dbReference type="Proteomes" id="UP000828390">
    <property type="component" value="Unassembled WGS sequence"/>
</dbReference>
<sequence length="77" mass="8959">MEPKNINRYRRVSKTKMTSLCLENHVATAFREKRRNMYVLDNDAPSTCVFVVFGLLLPSRCVFYSAIYAHGVYSHLE</sequence>
<comment type="caution">
    <text evidence="1">The sequence shown here is derived from an EMBL/GenBank/DDBJ whole genome shotgun (WGS) entry which is preliminary data.</text>
</comment>
<organism evidence="1 2">
    <name type="scientific">Dreissena polymorpha</name>
    <name type="common">Zebra mussel</name>
    <name type="synonym">Mytilus polymorpha</name>
    <dbReference type="NCBI Taxonomy" id="45954"/>
    <lineage>
        <taxon>Eukaryota</taxon>
        <taxon>Metazoa</taxon>
        <taxon>Spiralia</taxon>
        <taxon>Lophotrochozoa</taxon>
        <taxon>Mollusca</taxon>
        <taxon>Bivalvia</taxon>
        <taxon>Autobranchia</taxon>
        <taxon>Heteroconchia</taxon>
        <taxon>Euheterodonta</taxon>
        <taxon>Imparidentia</taxon>
        <taxon>Neoheterodontei</taxon>
        <taxon>Myida</taxon>
        <taxon>Dreissenoidea</taxon>
        <taxon>Dreissenidae</taxon>
        <taxon>Dreissena</taxon>
    </lineage>
</organism>
<evidence type="ECO:0000313" key="1">
    <source>
        <dbReference type="EMBL" id="KAH3822892.1"/>
    </source>
</evidence>
<name>A0A9D4JWF3_DREPO</name>
<dbReference type="EMBL" id="JAIWYP010000005">
    <property type="protein sequence ID" value="KAH3822892.1"/>
    <property type="molecule type" value="Genomic_DNA"/>
</dbReference>
<proteinExistence type="predicted"/>
<reference evidence="1" key="1">
    <citation type="journal article" date="2019" name="bioRxiv">
        <title>The Genome of the Zebra Mussel, Dreissena polymorpha: A Resource for Invasive Species Research.</title>
        <authorList>
            <person name="McCartney M.A."/>
            <person name="Auch B."/>
            <person name="Kono T."/>
            <person name="Mallez S."/>
            <person name="Zhang Y."/>
            <person name="Obille A."/>
            <person name="Becker A."/>
            <person name="Abrahante J.E."/>
            <person name="Garbe J."/>
            <person name="Badalamenti J.P."/>
            <person name="Herman A."/>
            <person name="Mangelson H."/>
            <person name="Liachko I."/>
            <person name="Sullivan S."/>
            <person name="Sone E.D."/>
            <person name="Koren S."/>
            <person name="Silverstein K.A.T."/>
            <person name="Beckman K.B."/>
            <person name="Gohl D.M."/>
        </authorList>
    </citation>
    <scope>NUCLEOTIDE SEQUENCE</scope>
    <source>
        <strain evidence="1">Duluth1</strain>
        <tissue evidence="1">Whole animal</tissue>
    </source>
</reference>